<organism evidence="8 9">
    <name type="scientific">Halopelagius inordinatus</name>
    <dbReference type="NCBI Taxonomy" id="553467"/>
    <lineage>
        <taxon>Archaea</taxon>
        <taxon>Methanobacteriati</taxon>
        <taxon>Methanobacteriota</taxon>
        <taxon>Stenosarchaea group</taxon>
        <taxon>Halobacteria</taxon>
        <taxon>Halobacteriales</taxon>
        <taxon>Haloferacaceae</taxon>
    </lineage>
</organism>
<keyword evidence="9" id="KW-1185">Reference proteome</keyword>
<keyword evidence="2" id="KW-1003">Cell membrane</keyword>
<dbReference type="Proteomes" id="UP000198876">
    <property type="component" value="Unassembled WGS sequence"/>
</dbReference>
<feature type="transmembrane region" description="Helical" evidence="7">
    <location>
        <begin position="226"/>
        <end position="250"/>
    </location>
</feature>
<accession>A0A1I2NFD0</accession>
<comment type="subcellular location">
    <subcellularLocation>
        <location evidence="1">Cell membrane</location>
        <topology evidence="1">Multi-pass membrane protein</topology>
    </subcellularLocation>
</comment>
<evidence type="ECO:0000256" key="6">
    <source>
        <dbReference type="SAM" id="MobiDB-lite"/>
    </source>
</evidence>
<dbReference type="STRING" id="553467.SAMN04488063_1142"/>
<dbReference type="PANTHER" id="PTHR30213:SF0">
    <property type="entry name" value="UPF0761 MEMBRANE PROTEIN YIHY"/>
    <property type="match status" value="1"/>
</dbReference>
<evidence type="ECO:0000256" key="1">
    <source>
        <dbReference type="ARBA" id="ARBA00004651"/>
    </source>
</evidence>
<dbReference type="OrthoDB" id="204872at2157"/>
<evidence type="ECO:0000256" key="4">
    <source>
        <dbReference type="ARBA" id="ARBA00022989"/>
    </source>
</evidence>
<proteinExistence type="predicted"/>
<feature type="region of interest" description="Disordered" evidence="6">
    <location>
        <begin position="313"/>
        <end position="337"/>
    </location>
</feature>
<gene>
    <name evidence="8" type="ORF">SAMN04488063_1142</name>
</gene>
<evidence type="ECO:0000256" key="7">
    <source>
        <dbReference type="SAM" id="Phobius"/>
    </source>
</evidence>
<feature type="transmembrane region" description="Helical" evidence="7">
    <location>
        <begin position="162"/>
        <end position="184"/>
    </location>
</feature>
<feature type="transmembrane region" description="Helical" evidence="7">
    <location>
        <begin position="26"/>
        <end position="50"/>
    </location>
</feature>
<evidence type="ECO:0000256" key="3">
    <source>
        <dbReference type="ARBA" id="ARBA00022692"/>
    </source>
</evidence>
<dbReference type="GO" id="GO:0005886">
    <property type="term" value="C:plasma membrane"/>
    <property type="evidence" value="ECO:0007669"/>
    <property type="project" value="UniProtKB-SubCell"/>
</dbReference>
<dbReference type="AlphaFoldDB" id="A0A1I2NFD0"/>
<evidence type="ECO:0000313" key="8">
    <source>
        <dbReference type="EMBL" id="SFG01770.1"/>
    </source>
</evidence>
<evidence type="ECO:0000256" key="5">
    <source>
        <dbReference type="ARBA" id="ARBA00023136"/>
    </source>
</evidence>
<keyword evidence="5 7" id="KW-0472">Membrane</keyword>
<dbReference type="NCBIfam" id="TIGR00765">
    <property type="entry name" value="yihY_not_rbn"/>
    <property type="match status" value="1"/>
</dbReference>
<feature type="compositionally biased region" description="Basic and acidic residues" evidence="6">
    <location>
        <begin position="313"/>
        <end position="323"/>
    </location>
</feature>
<name>A0A1I2NFD0_9EURY</name>
<evidence type="ECO:0000313" key="9">
    <source>
        <dbReference type="Proteomes" id="UP000198876"/>
    </source>
</evidence>
<dbReference type="EMBL" id="FOOQ01000001">
    <property type="protein sequence ID" value="SFG01770.1"/>
    <property type="molecule type" value="Genomic_DNA"/>
</dbReference>
<keyword evidence="4 7" id="KW-1133">Transmembrane helix</keyword>
<dbReference type="RefSeq" id="WP_092889625.1">
    <property type="nucleotide sequence ID" value="NZ_FOOQ01000001.1"/>
</dbReference>
<protein>
    <submittedName>
        <fullName evidence="8">Membrane protein</fullName>
    </submittedName>
</protein>
<feature type="transmembrane region" description="Helical" evidence="7">
    <location>
        <begin position="196"/>
        <end position="214"/>
    </location>
</feature>
<dbReference type="PANTHER" id="PTHR30213">
    <property type="entry name" value="INNER MEMBRANE PROTEIN YHJD"/>
    <property type="match status" value="1"/>
</dbReference>
<sequence>MDGQFERARSGVRAAVREMRREDITFMAASIAYHALVSLLPIFLLLSLVLSATGRGRFVGTVVRLTGVFLPEAGQQVVANALGGATGSVGLSVVSVGVLLWGTSKIFRAMDAAFAQIYDTERKLSLVGQFSDALIVVLAVGGAAVVAVLVGSVVVVPDGMPFSWALDGLVAVLGLTVAFFPMYYVFPNIDVSVREVLPGVVVAAVGWTSLEWLFHLYASASSKPDIYGLLGTVLLLVTWLYVGGLVLLAGASVNATLSGRGGDQTTRRPGKRQFGREVRDAETFENRLDRLVTQADGAGVSAAAVRETLRRRADAVGDARGDEAPETAGSDDRSRGG</sequence>
<feature type="transmembrane region" description="Helical" evidence="7">
    <location>
        <begin position="77"/>
        <end position="101"/>
    </location>
</feature>
<dbReference type="InterPro" id="IPR017039">
    <property type="entry name" value="Virul_fac_BrkB"/>
</dbReference>
<dbReference type="Pfam" id="PF03631">
    <property type="entry name" value="Virul_fac_BrkB"/>
    <property type="match status" value="1"/>
</dbReference>
<evidence type="ECO:0000256" key="2">
    <source>
        <dbReference type="ARBA" id="ARBA00022475"/>
    </source>
</evidence>
<feature type="transmembrane region" description="Helical" evidence="7">
    <location>
        <begin position="133"/>
        <end position="156"/>
    </location>
</feature>
<keyword evidence="3 7" id="KW-0812">Transmembrane</keyword>
<reference evidence="9" key="1">
    <citation type="submission" date="2016-10" db="EMBL/GenBank/DDBJ databases">
        <authorList>
            <person name="Varghese N."/>
            <person name="Submissions S."/>
        </authorList>
    </citation>
    <scope>NUCLEOTIDE SEQUENCE [LARGE SCALE GENOMIC DNA]</scope>
    <source>
        <strain evidence="9">CGMCC 1.7739</strain>
    </source>
</reference>